<gene>
    <name evidence="2" type="ORF">HCT14_02070</name>
</gene>
<feature type="chain" id="PRO_5037305255" evidence="1">
    <location>
        <begin position="22"/>
        <end position="76"/>
    </location>
</feature>
<keyword evidence="1" id="KW-0732">Signal</keyword>
<evidence type="ECO:0000256" key="1">
    <source>
        <dbReference type="SAM" id="SignalP"/>
    </source>
</evidence>
<dbReference type="AlphaFoldDB" id="A0A968G9I0"/>
<name>A0A968G9I0_9SPIO</name>
<dbReference type="RefSeq" id="WP_167699903.1">
    <property type="nucleotide sequence ID" value="NZ_CP118174.1"/>
</dbReference>
<evidence type="ECO:0000313" key="3">
    <source>
        <dbReference type="Proteomes" id="UP000711995"/>
    </source>
</evidence>
<evidence type="ECO:0000313" key="2">
    <source>
        <dbReference type="EMBL" id="NIZ40300.1"/>
    </source>
</evidence>
<sequence length="76" mass="8758">MKKIVLLLIFTLAVAISPVMAITQEVEVVRVSSEYTVASNINSVIQRRNRIGWRLVSIIEINVSNYYEFLLLFEKD</sequence>
<keyword evidence="3" id="KW-1185">Reference proteome</keyword>
<comment type="caution">
    <text evidence="2">The sequence shown here is derived from an EMBL/GenBank/DDBJ whole genome shotgun (WGS) entry which is preliminary data.</text>
</comment>
<dbReference type="Proteomes" id="UP000711995">
    <property type="component" value="Unassembled WGS sequence"/>
</dbReference>
<reference evidence="2 3" key="1">
    <citation type="submission" date="2020-03" db="EMBL/GenBank/DDBJ databases">
        <title>Spirochaetal bacteria isolated from arthropods constitute a novel genus Entomospira genus novum within the order Spirochaetales.</title>
        <authorList>
            <person name="Grana-Miraglia L."/>
            <person name="Sikutova S."/>
            <person name="Fingerle V."/>
            <person name="Sing A."/>
            <person name="Castillo-Ramirez S."/>
            <person name="Margos G."/>
            <person name="Rudolf I."/>
        </authorList>
    </citation>
    <scope>NUCLEOTIDE SEQUENCE [LARGE SCALE GENOMIC DNA]</scope>
    <source>
        <strain evidence="2 3">BR193</strain>
    </source>
</reference>
<protein>
    <submittedName>
        <fullName evidence="2">Uncharacterized protein</fullName>
    </submittedName>
</protein>
<proteinExistence type="predicted"/>
<organism evidence="2 3">
    <name type="scientific">Entomospira entomophila</name>
    <dbReference type="NCBI Taxonomy" id="2719988"/>
    <lineage>
        <taxon>Bacteria</taxon>
        <taxon>Pseudomonadati</taxon>
        <taxon>Spirochaetota</taxon>
        <taxon>Spirochaetia</taxon>
        <taxon>Spirochaetales</taxon>
        <taxon>Spirochaetaceae</taxon>
        <taxon>Entomospira</taxon>
    </lineage>
</organism>
<feature type="signal peptide" evidence="1">
    <location>
        <begin position="1"/>
        <end position="21"/>
    </location>
</feature>
<accession>A0A968G9I0</accession>
<dbReference type="EMBL" id="JAATLJ010000001">
    <property type="protein sequence ID" value="NIZ40300.1"/>
    <property type="molecule type" value="Genomic_DNA"/>
</dbReference>